<dbReference type="EMBL" id="JEMB01001848">
    <property type="protein sequence ID" value="KYF84775.1"/>
    <property type="molecule type" value="Genomic_DNA"/>
</dbReference>
<protein>
    <submittedName>
        <fullName evidence="2">Uncharacterized protein</fullName>
    </submittedName>
</protein>
<reference evidence="2 3" key="1">
    <citation type="submission" date="2014-02" db="EMBL/GenBank/DDBJ databases">
        <title>The small core and large imbalanced accessory genome model reveals a collaborative survival strategy of Sorangium cellulosum strains in nature.</title>
        <authorList>
            <person name="Han K."/>
            <person name="Peng R."/>
            <person name="Blom J."/>
            <person name="Li Y.-Z."/>
        </authorList>
    </citation>
    <scope>NUCLEOTIDE SEQUENCE [LARGE SCALE GENOMIC DNA]</scope>
    <source>
        <strain evidence="2 3">So0011-07</strain>
    </source>
</reference>
<accession>A0A150RX25</accession>
<evidence type="ECO:0000256" key="1">
    <source>
        <dbReference type="SAM" id="MobiDB-lite"/>
    </source>
</evidence>
<organism evidence="2 3">
    <name type="scientific">Sorangium cellulosum</name>
    <name type="common">Polyangium cellulosum</name>
    <dbReference type="NCBI Taxonomy" id="56"/>
    <lineage>
        <taxon>Bacteria</taxon>
        <taxon>Pseudomonadati</taxon>
        <taxon>Myxococcota</taxon>
        <taxon>Polyangia</taxon>
        <taxon>Polyangiales</taxon>
        <taxon>Polyangiaceae</taxon>
        <taxon>Sorangium</taxon>
    </lineage>
</organism>
<evidence type="ECO:0000313" key="3">
    <source>
        <dbReference type="Proteomes" id="UP000075635"/>
    </source>
</evidence>
<name>A0A150RX25_SORCE</name>
<evidence type="ECO:0000313" key="2">
    <source>
        <dbReference type="EMBL" id="KYF84775.1"/>
    </source>
</evidence>
<sequence length="74" mass="7578">MRLASPKFRSITPRCCAVERPAACRERRTAGSAVLSAVAASGAAGSRLLATLDSASSRSVQGTTMITSAPDTHS</sequence>
<comment type="caution">
    <text evidence="2">The sequence shown here is derived from an EMBL/GenBank/DDBJ whole genome shotgun (WGS) entry which is preliminary data.</text>
</comment>
<dbReference type="Proteomes" id="UP000075635">
    <property type="component" value="Unassembled WGS sequence"/>
</dbReference>
<gene>
    <name evidence="2" type="ORF">BE17_37045</name>
</gene>
<feature type="region of interest" description="Disordered" evidence="1">
    <location>
        <begin position="55"/>
        <end position="74"/>
    </location>
</feature>
<proteinExistence type="predicted"/>
<dbReference type="AlphaFoldDB" id="A0A150RX25"/>